<evidence type="ECO:0000256" key="4">
    <source>
        <dbReference type="ARBA" id="ARBA00022618"/>
    </source>
</evidence>
<evidence type="ECO:0000256" key="5">
    <source>
        <dbReference type="ARBA" id="ARBA00022676"/>
    </source>
</evidence>
<comment type="subcellular location">
    <subcellularLocation>
        <location evidence="1">Cell membrane</location>
        <topology evidence="1">Multi-pass membrane protein</topology>
    </subcellularLocation>
</comment>
<evidence type="ECO:0000256" key="16">
    <source>
        <dbReference type="ARBA" id="ARBA00038053"/>
    </source>
</evidence>
<keyword evidence="8" id="KW-0133">Cell shape</keyword>
<dbReference type="GO" id="GO:0071555">
    <property type="term" value="P:cell wall organization"/>
    <property type="evidence" value="ECO:0007669"/>
    <property type="project" value="UniProtKB-KW"/>
</dbReference>
<evidence type="ECO:0000256" key="19">
    <source>
        <dbReference type="ARBA" id="ARBA00044770"/>
    </source>
</evidence>
<feature type="transmembrane region" description="Helical" evidence="21">
    <location>
        <begin position="56"/>
        <end position="74"/>
    </location>
</feature>
<keyword evidence="23" id="KW-1185">Reference proteome</keyword>
<keyword evidence="5" id="KW-0328">Glycosyltransferase</keyword>
<evidence type="ECO:0000256" key="3">
    <source>
        <dbReference type="ARBA" id="ARBA00022475"/>
    </source>
</evidence>
<evidence type="ECO:0000313" key="22">
    <source>
        <dbReference type="EMBL" id="MCP1334952.1"/>
    </source>
</evidence>
<evidence type="ECO:0000256" key="20">
    <source>
        <dbReference type="ARBA" id="ARBA00049902"/>
    </source>
</evidence>
<feature type="transmembrane region" description="Helical" evidence="21">
    <location>
        <begin position="305"/>
        <end position="324"/>
    </location>
</feature>
<dbReference type="GO" id="GO:0008360">
    <property type="term" value="P:regulation of cell shape"/>
    <property type="evidence" value="ECO:0007669"/>
    <property type="project" value="UniProtKB-KW"/>
</dbReference>
<evidence type="ECO:0000256" key="21">
    <source>
        <dbReference type="SAM" id="Phobius"/>
    </source>
</evidence>
<keyword evidence="13" id="KW-0961">Cell wall biogenesis/degradation</keyword>
<dbReference type="PANTHER" id="PTHR30474:SF2">
    <property type="entry name" value="PEPTIDOGLYCAN GLYCOSYLTRANSFERASE FTSW-RELATED"/>
    <property type="match status" value="1"/>
</dbReference>
<evidence type="ECO:0000256" key="15">
    <source>
        <dbReference type="ARBA" id="ARBA00033270"/>
    </source>
</evidence>
<comment type="similarity">
    <text evidence="16">Belongs to the SEDS family. FtsW subfamily.</text>
</comment>
<evidence type="ECO:0000256" key="1">
    <source>
        <dbReference type="ARBA" id="ARBA00004651"/>
    </source>
</evidence>
<keyword evidence="4" id="KW-0132">Cell division</keyword>
<keyword evidence="3" id="KW-1003">Cell membrane</keyword>
<dbReference type="InterPro" id="IPR001182">
    <property type="entry name" value="FtsW/RodA"/>
</dbReference>
<dbReference type="GO" id="GO:0008955">
    <property type="term" value="F:peptidoglycan glycosyltransferase activity"/>
    <property type="evidence" value="ECO:0007669"/>
    <property type="project" value="UniProtKB-EC"/>
</dbReference>
<feature type="transmembrane region" description="Helical" evidence="21">
    <location>
        <begin position="147"/>
        <end position="167"/>
    </location>
</feature>
<sequence>MTTFARADTRPLAQWWWTVDRWCLGALFALACLGLLLVLAASPAVANRIDIAEFHFVIRQAVFVSIALAAMVGVSMLGPLAVRRTGVLLFLGALVGLLLTLTIAPEVNGAHRWLWLGPLTIQPSEFAKPGFIVFCAWMFAEGRKPDGLPGGWISFVALCLLLAIFAAQPDFGQAALVTLVWVGMAFVAGAPILPIVGVVSAGAGGLFLAYLFVPHVTSRIDRFLDPSSGDTYQMDTAISAITSGGLFGRGPGEGVLKRVLPDAHTDYIFAVAAEEFGVLACMALVGIFAFIVLRAFQRVMGERDAFVQLAAAGLIGLFGLQAFINMGVNLGLLPSKGMTLPFISYGGSSSLAIGISMGFVLALTRRRAHGRSVLRSAQGA</sequence>
<protein>
    <recommendedName>
        <fullName evidence="17">Probable peptidoglycan glycosyltransferase FtsW</fullName>
        <ecNumber evidence="19">2.4.99.28</ecNumber>
    </recommendedName>
    <alternativeName>
        <fullName evidence="18">Cell division protein FtsW</fullName>
    </alternativeName>
    <alternativeName>
        <fullName evidence="15">Cell wall polymerase</fullName>
    </alternativeName>
    <alternativeName>
        <fullName evidence="14">Peptidoglycan polymerase</fullName>
    </alternativeName>
</protein>
<dbReference type="EC" id="2.4.99.28" evidence="19"/>
<evidence type="ECO:0000256" key="14">
    <source>
        <dbReference type="ARBA" id="ARBA00032370"/>
    </source>
</evidence>
<evidence type="ECO:0000256" key="12">
    <source>
        <dbReference type="ARBA" id="ARBA00023306"/>
    </source>
</evidence>
<dbReference type="PANTHER" id="PTHR30474">
    <property type="entry name" value="CELL CYCLE PROTEIN"/>
    <property type="match status" value="1"/>
</dbReference>
<feature type="transmembrane region" description="Helical" evidence="21">
    <location>
        <begin position="86"/>
        <end position="104"/>
    </location>
</feature>
<dbReference type="Pfam" id="PF01098">
    <property type="entry name" value="FTSW_RODA_SPOVE"/>
    <property type="match status" value="1"/>
</dbReference>
<dbReference type="GO" id="GO:0005886">
    <property type="term" value="C:plasma membrane"/>
    <property type="evidence" value="ECO:0007669"/>
    <property type="project" value="UniProtKB-SubCell"/>
</dbReference>
<evidence type="ECO:0000256" key="8">
    <source>
        <dbReference type="ARBA" id="ARBA00022960"/>
    </source>
</evidence>
<organism evidence="22 23">
    <name type="scientific">Futiania mangrovi</name>
    <dbReference type="NCBI Taxonomy" id="2959716"/>
    <lineage>
        <taxon>Bacteria</taxon>
        <taxon>Pseudomonadati</taxon>
        <taxon>Pseudomonadota</taxon>
        <taxon>Alphaproteobacteria</taxon>
        <taxon>Futianiales</taxon>
        <taxon>Futianiaceae</taxon>
        <taxon>Futiania</taxon>
    </lineage>
</organism>
<feature type="transmembrane region" description="Helical" evidence="21">
    <location>
        <begin position="179"/>
        <end position="212"/>
    </location>
</feature>
<dbReference type="GO" id="GO:0032153">
    <property type="term" value="C:cell division site"/>
    <property type="evidence" value="ECO:0007669"/>
    <property type="project" value="TreeGrafter"/>
</dbReference>
<feature type="transmembrane region" description="Helical" evidence="21">
    <location>
        <begin position="267"/>
        <end position="293"/>
    </location>
</feature>
<comment type="caution">
    <text evidence="22">The sequence shown here is derived from an EMBL/GenBank/DDBJ whole genome shotgun (WGS) entry which is preliminary data.</text>
</comment>
<gene>
    <name evidence="22" type="primary">ftsW</name>
    <name evidence="22" type="ORF">NJQ99_00860</name>
</gene>
<evidence type="ECO:0000313" key="23">
    <source>
        <dbReference type="Proteomes" id="UP001055804"/>
    </source>
</evidence>
<evidence type="ECO:0000256" key="2">
    <source>
        <dbReference type="ARBA" id="ARBA00004752"/>
    </source>
</evidence>
<keyword evidence="6" id="KW-0808">Transferase</keyword>
<dbReference type="PROSITE" id="PS51257">
    <property type="entry name" value="PROKAR_LIPOPROTEIN"/>
    <property type="match status" value="1"/>
</dbReference>
<keyword evidence="11 21" id="KW-0472">Membrane</keyword>
<proteinExistence type="inferred from homology"/>
<evidence type="ECO:0000256" key="18">
    <source>
        <dbReference type="ARBA" id="ARBA00041418"/>
    </source>
</evidence>
<evidence type="ECO:0000256" key="9">
    <source>
        <dbReference type="ARBA" id="ARBA00022984"/>
    </source>
</evidence>
<keyword evidence="9" id="KW-0573">Peptidoglycan synthesis</keyword>
<dbReference type="GO" id="GO:0051301">
    <property type="term" value="P:cell division"/>
    <property type="evidence" value="ECO:0007669"/>
    <property type="project" value="UniProtKB-KW"/>
</dbReference>
<evidence type="ECO:0000256" key="7">
    <source>
        <dbReference type="ARBA" id="ARBA00022692"/>
    </source>
</evidence>
<evidence type="ECO:0000256" key="17">
    <source>
        <dbReference type="ARBA" id="ARBA00041185"/>
    </source>
</evidence>
<dbReference type="GO" id="GO:0015648">
    <property type="term" value="F:lipid-linked peptidoglycan transporter activity"/>
    <property type="evidence" value="ECO:0007669"/>
    <property type="project" value="TreeGrafter"/>
</dbReference>
<evidence type="ECO:0000256" key="10">
    <source>
        <dbReference type="ARBA" id="ARBA00022989"/>
    </source>
</evidence>
<dbReference type="NCBIfam" id="TIGR02614">
    <property type="entry name" value="ftsW"/>
    <property type="match status" value="1"/>
</dbReference>
<dbReference type="EMBL" id="JAMZFT010000001">
    <property type="protein sequence ID" value="MCP1334952.1"/>
    <property type="molecule type" value="Genomic_DNA"/>
</dbReference>
<dbReference type="GO" id="GO:0009252">
    <property type="term" value="P:peptidoglycan biosynthetic process"/>
    <property type="evidence" value="ECO:0007669"/>
    <property type="project" value="UniProtKB-KW"/>
</dbReference>
<accession>A0A9J6PB85</accession>
<keyword evidence="7 21" id="KW-0812">Transmembrane</keyword>
<name>A0A9J6PB85_9PROT</name>
<keyword evidence="12" id="KW-0131">Cell cycle</keyword>
<evidence type="ECO:0000256" key="13">
    <source>
        <dbReference type="ARBA" id="ARBA00023316"/>
    </source>
</evidence>
<evidence type="ECO:0000256" key="6">
    <source>
        <dbReference type="ARBA" id="ARBA00022679"/>
    </source>
</evidence>
<feature type="transmembrane region" description="Helical" evidence="21">
    <location>
        <begin position="344"/>
        <end position="363"/>
    </location>
</feature>
<evidence type="ECO:0000256" key="11">
    <source>
        <dbReference type="ARBA" id="ARBA00023136"/>
    </source>
</evidence>
<reference evidence="22" key="1">
    <citation type="submission" date="2022-06" db="EMBL/GenBank/DDBJ databases">
        <title>Isolation and Genomics of Futiania mangrovii gen. nov., sp. nov., a Rare and Metabolically-versatile member in the Class Alphaproteobacteria.</title>
        <authorList>
            <person name="Liu L."/>
            <person name="Huang W.-C."/>
            <person name="Pan J."/>
            <person name="Li J."/>
            <person name="Huang Y."/>
            <person name="Du H."/>
            <person name="Liu Y."/>
            <person name="Li M."/>
        </authorList>
    </citation>
    <scope>NUCLEOTIDE SEQUENCE</scope>
    <source>
        <strain evidence="22">FT118</strain>
    </source>
</reference>
<comment type="catalytic activity">
    <reaction evidence="20">
        <text>[GlcNAc-(1-&gt;4)-Mur2Ac(oyl-L-Ala-gamma-D-Glu-L-Lys-D-Ala-D-Ala)](n)-di-trans,octa-cis-undecaprenyl diphosphate + beta-D-GlcNAc-(1-&gt;4)-Mur2Ac(oyl-L-Ala-gamma-D-Glu-L-Lys-D-Ala-D-Ala)-di-trans,octa-cis-undecaprenyl diphosphate = [GlcNAc-(1-&gt;4)-Mur2Ac(oyl-L-Ala-gamma-D-Glu-L-Lys-D-Ala-D-Ala)](n+1)-di-trans,octa-cis-undecaprenyl diphosphate + di-trans,octa-cis-undecaprenyl diphosphate + H(+)</text>
        <dbReference type="Rhea" id="RHEA:23708"/>
        <dbReference type="Rhea" id="RHEA-COMP:9602"/>
        <dbReference type="Rhea" id="RHEA-COMP:9603"/>
        <dbReference type="ChEBI" id="CHEBI:15378"/>
        <dbReference type="ChEBI" id="CHEBI:58405"/>
        <dbReference type="ChEBI" id="CHEBI:60033"/>
        <dbReference type="ChEBI" id="CHEBI:78435"/>
        <dbReference type="EC" id="2.4.99.28"/>
    </reaction>
</comment>
<dbReference type="Proteomes" id="UP001055804">
    <property type="component" value="Unassembled WGS sequence"/>
</dbReference>
<keyword evidence="10 21" id="KW-1133">Transmembrane helix</keyword>
<comment type="pathway">
    <text evidence="2">Cell wall biogenesis; peptidoglycan biosynthesis.</text>
</comment>
<dbReference type="RefSeq" id="WP_269330914.1">
    <property type="nucleotide sequence ID" value="NZ_JAMZFT010000001.1"/>
</dbReference>
<dbReference type="InterPro" id="IPR013437">
    <property type="entry name" value="FtsW"/>
</dbReference>
<dbReference type="AlphaFoldDB" id="A0A9J6PB85"/>